<evidence type="ECO:0000313" key="7">
    <source>
        <dbReference type="Proteomes" id="UP001223144"/>
    </source>
</evidence>
<accession>A0ABT6HHU5</accession>
<dbReference type="PANTHER" id="PTHR34069:SF2">
    <property type="entry name" value="BETA-KETOACYL-[ACYL-CARRIER-PROTEIN] SYNTHASE III"/>
    <property type="match status" value="1"/>
</dbReference>
<gene>
    <name evidence="6" type="ORF">QCN29_03750</name>
</gene>
<feature type="domain" description="Beta-ketoacyl-[acyl-carrier-protein] synthase III C-terminal" evidence="4">
    <location>
        <begin position="219"/>
        <end position="307"/>
    </location>
</feature>
<dbReference type="PANTHER" id="PTHR34069">
    <property type="entry name" value="3-OXOACYL-[ACYL-CARRIER-PROTEIN] SYNTHASE 3"/>
    <property type="match status" value="1"/>
</dbReference>
<dbReference type="InterPro" id="IPR016039">
    <property type="entry name" value="Thiolase-like"/>
</dbReference>
<keyword evidence="2" id="KW-0808">Transferase</keyword>
<proteinExistence type="predicted"/>
<reference evidence="6 7" key="1">
    <citation type="submission" date="2023-04" db="EMBL/GenBank/DDBJ databases">
        <title>Streptomyces chengmaiensis sp. nov. isolated from the stem of mangrove plant in Hainan.</title>
        <authorList>
            <person name="Huang X."/>
            <person name="Zhou S."/>
            <person name="Chu X."/>
            <person name="Xie Y."/>
            <person name="Lin Y."/>
        </authorList>
    </citation>
    <scope>NUCLEOTIDE SEQUENCE [LARGE SCALE GENOMIC DNA]</scope>
    <source>
        <strain evidence="6 7">HNM0663</strain>
    </source>
</reference>
<feature type="domain" description="Beta-ketoacyl-[acyl-carrier-protein] synthase III N-terminal" evidence="5">
    <location>
        <begin position="87"/>
        <end position="157"/>
    </location>
</feature>
<dbReference type="EMBL" id="JARWBG010000003">
    <property type="protein sequence ID" value="MDH2387916.1"/>
    <property type="molecule type" value="Genomic_DNA"/>
</dbReference>
<dbReference type="RefSeq" id="WP_279926226.1">
    <property type="nucleotide sequence ID" value="NZ_JARWBG010000003.1"/>
</dbReference>
<comment type="caution">
    <text evidence="6">The sequence shown here is derived from an EMBL/GenBank/DDBJ whole genome shotgun (WGS) entry which is preliminary data.</text>
</comment>
<evidence type="ECO:0000313" key="6">
    <source>
        <dbReference type="EMBL" id="MDH2387916.1"/>
    </source>
</evidence>
<name>A0ABT6HHU5_9ACTN</name>
<dbReference type="Pfam" id="PF08541">
    <property type="entry name" value="ACP_syn_III_C"/>
    <property type="match status" value="1"/>
</dbReference>
<sequence>MGVVISSTALSPADDTGSAIGYAARAGGDCLTRAGLTPADVDVLINVGVYRDSNVSEPSVAALVQKRIGIHPDYAHEPGGARTAFSFDLMNGACGVLNAVQTADALLATGSAERVLVVSADTHPSMDPARAGSPAFPYASAGAALLLQRGDDGLGFGRVHHRALPGPHGVNGYLPVAEAGPQGRSAIAVDRDADAPERMLDLAVDTALDCLAAEYGTDRAGVTPAAFDRTLLITSQPSPDFAASLAKRLGLPADAAVTVEGVRGDPHTSALAYGLRQAQDTGRLDGHDRVLFLAVGAGLTSAASLYRLRRTGEGTAAC</sequence>
<evidence type="ECO:0000259" key="4">
    <source>
        <dbReference type="Pfam" id="PF08541"/>
    </source>
</evidence>
<dbReference type="InterPro" id="IPR013747">
    <property type="entry name" value="ACP_syn_III_C"/>
</dbReference>
<keyword evidence="3" id="KW-0012">Acyltransferase</keyword>
<dbReference type="Gene3D" id="3.40.47.10">
    <property type="match status" value="2"/>
</dbReference>
<dbReference type="InterPro" id="IPR013751">
    <property type="entry name" value="ACP_syn_III_N"/>
</dbReference>
<evidence type="ECO:0000256" key="3">
    <source>
        <dbReference type="ARBA" id="ARBA00023315"/>
    </source>
</evidence>
<keyword evidence="7" id="KW-1185">Reference proteome</keyword>
<dbReference type="Proteomes" id="UP001223144">
    <property type="component" value="Unassembled WGS sequence"/>
</dbReference>
<keyword evidence="1" id="KW-0963">Cytoplasm</keyword>
<evidence type="ECO:0000256" key="1">
    <source>
        <dbReference type="ARBA" id="ARBA00022490"/>
    </source>
</evidence>
<dbReference type="SUPFAM" id="SSF53901">
    <property type="entry name" value="Thiolase-like"/>
    <property type="match status" value="1"/>
</dbReference>
<evidence type="ECO:0000259" key="5">
    <source>
        <dbReference type="Pfam" id="PF08545"/>
    </source>
</evidence>
<organism evidence="6 7">
    <name type="scientific">Streptomyces chengmaiensis</name>
    <dbReference type="NCBI Taxonomy" id="3040919"/>
    <lineage>
        <taxon>Bacteria</taxon>
        <taxon>Bacillati</taxon>
        <taxon>Actinomycetota</taxon>
        <taxon>Actinomycetes</taxon>
        <taxon>Kitasatosporales</taxon>
        <taxon>Streptomycetaceae</taxon>
        <taxon>Streptomyces</taxon>
    </lineage>
</organism>
<dbReference type="Pfam" id="PF08545">
    <property type="entry name" value="ACP_syn_III"/>
    <property type="match status" value="1"/>
</dbReference>
<protein>
    <submittedName>
        <fullName evidence="6">3-oxoacyl-[acyl-carrier-protein] synthase III C-terminal domain-containing protein</fullName>
    </submittedName>
</protein>
<evidence type="ECO:0000256" key="2">
    <source>
        <dbReference type="ARBA" id="ARBA00022679"/>
    </source>
</evidence>